<organism evidence="5 6">
    <name type="scientific">Parabacteroides segnis</name>
    <dbReference type="NCBI Taxonomy" id="2763058"/>
    <lineage>
        <taxon>Bacteria</taxon>
        <taxon>Pseudomonadati</taxon>
        <taxon>Bacteroidota</taxon>
        <taxon>Bacteroidia</taxon>
        <taxon>Bacteroidales</taxon>
        <taxon>Tannerellaceae</taxon>
        <taxon>Parabacteroides</taxon>
    </lineage>
</organism>
<evidence type="ECO:0000256" key="1">
    <source>
        <dbReference type="ARBA" id="ARBA00023015"/>
    </source>
</evidence>
<keyword evidence="6" id="KW-1185">Reference proteome</keyword>
<proteinExistence type="predicted"/>
<keyword evidence="1" id="KW-0805">Transcription regulation</keyword>
<dbReference type="PRINTS" id="PR00032">
    <property type="entry name" value="HTHARAC"/>
</dbReference>
<name>A0ABR7DW59_9BACT</name>
<dbReference type="RefSeq" id="WP_186958163.1">
    <property type="nucleotide sequence ID" value="NZ_JACOOI010000002.1"/>
</dbReference>
<dbReference type="Pfam" id="PF02311">
    <property type="entry name" value="AraC_binding"/>
    <property type="match status" value="1"/>
</dbReference>
<protein>
    <submittedName>
        <fullName evidence="5">Helix-turn-helix transcriptional regulator</fullName>
    </submittedName>
</protein>
<reference evidence="5 6" key="1">
    <citation type="submission" date="2020-08" db="EMBL/GenBank/DDBJ databases">
        <title>Genome public.</title>
        <authorList>
            <person name="Liu C."/>
            <person name="Sun Q."/>
        </authorList>
    </citation>
    <scope>NUCLEOTIDE SEQUENCE [LARGE SCALE GENOMIC DNA]</scope>
    <source>
        <strain evidence="5 6">BX2</strain>
    </source>
</reference>
<dbReference type="EMBL" id="JACOOI010000002">
    <property type="protein sequence ID" value="MBC5641760.1"/>
    <property type="molecule type" value="Genomic_DNA"/>
</dbReference>
<dbReference type="Gene3D" id="2.60.120.10">
    <property type="entry name" value="Jelly Rolls"/>
    <property type="match status" value="1"/>
</dbReference>
<dbReference type="PROSITE" id="PS01124">
    <property type="entry name" value="HTH_ARAC_FAMILY_2"/>
    <property type="match status" value="1"/>
</dbReference>
<dbReference type="Proteomes" id="UP000644010">
    <property type="component" value="Unassembled WGS sequence"/>
</dbReference>
<dbReference type="Pfam" id="PF12833">
    <property type="entry name" value="HTH_18"/>
    <property type="match status" value="1"/>
</dbReference>
<dbReference type="InterPro" id="IPR003313">
    <property type="entry name" value="AraC-bd"/>
</dbReference>
<keyword evidence="2" id="KW-0238">DNA-binding</keyword>
<evidence type="ECO:0000259" key="4">
    <source>
        <dbReference type="PROSITE" id="PS01124"/>
    </source>
</evidence>
<feature type="domain" description="HTH araC/xylS-type" evidence="4">
    <location>
        <begin position="203"/>
        <end position="301"/>
    </location>
</feature>
<dbReference type="PANTHER" id="PTHR43280:SF32">
    <property type="entry name" value="TRANSCRIPTIONAL REGULATORY PROTEIN"/>
    <property type="match status" value="1"/>
</dbReference>
<sequence>MIIEQGSTHHLDELAALYVPRYTFYKHKYGSELLVDVVELKNIKKFLDINPVHTLTYYDITFVTGGSGSFSIDNQQYDVCPGDVIFSKPGEIRNWDKDHIINGYALIFEEEFLSSFFKDERFVQHLSYFEPDKTAAKIHLSESVSDRIFQQICNIRDEIGLSSRNGDHVLRALLYEVLMLLDRGYKEEEGKTDIVKGRSLHLTNFIRWVDKSFKEHRAVSYYADQLCITPNYLNEMITASMQVSAKQYIHNKVMGEAKRMLTYTDLPVSEIAAQLNYETVSYFIRSFRQHAGQTPLAYRKMHKP</sequence>
<accession>A0ABR7DW59</accession>
<dbReference type="InterPro" id="IPR014710">
    <property type="entry name" value="RmlC-like_jellyroll"/>
</dbReference>
<dbReference type="InterPro" id="IPR037923">
    <property type="entry name" value="HTH-like"/>
</dbReference>
<keyword evidence="3" id="KW-0804">Transcription</keyword>
<dbReference type="InterPro" id="IPR018060">
    <property type="entry name" value="HTH_AraC"/>
</dbReference>
<gene>
    <name evidence="5" type="ORF">H8S77_02490</name>
</gene>
<evidence type="ECO:0000256" key="3">
    <source>
        <dbReference type="ARBA" id="ARBA00023163"/>
    </source>
</evidence>
<evidence type="ECO:0000313" key="5">
    <source>
        <dbReference type="EMBL" id="MBC5641760.1"/>
    </source>
</evidence>
<dbReference type="Gene3D" id="1.10.10.60">
    <property type="entry name" value="Homeodomain-like"/>
    <property type="match status" value="1"/>
</dbReference>
<evidence type="ECO:0000256" key="2">
    <source>
        <dbReference type="ARBA" id="ARBA00023125"/>
    </source>
</evidence>
<dbReference type="InterPro" id="IPR020449">
    <property type="entry name" value="Tscrpt_reg_AraC-type_HTH"/>
</dbReference>
<dbReference type="SMART" id="SM00342">
    <property type="entry name" value="HTH_ARAC"/>
    <property type="match status" value="1"/>
</dbReference>
<evidence type="ECO:0000313" key="6">
    <source>
        <dbReference type="Proteomes" id="UP000644010"/>
    </source>
</evidence>
<comment type="caution">
    <text evidence="5">The sequence shown here is derived from an EMBL/GenBank/DDBJ whole genome shotgun (WGS) entry which is preliminary data.</text>
</comment>
<dbReference type="SUPFAM" id="SSF46689">
    <property type="entry name" value="Homeodomain-like"/>
    <property type="match status" value="1"/>
</dbReference>
<dbReference type="SUPFAM" id="SSF51215">
    <property type="entry name" value="Regulatory protein AraC"/>
    <property type="match status" value="1"/>
</dbReference>
<dbReference type="InterPro" id="IPR009057">
    <property type="entry name" value="Homeodomain-like_sf"/>
</dbReference>
<dbReference type="PANTHER" id="PTHR43280">
    <property type="entry name" value="ARAC-FAMILY TRANSCRIPTIONAL REGULATOR"/>
    <property type="match status" value="1"/>
</dbReference>